<feature type="transmembrane region" description="Helical" evidence="1">
    <location>
        <begin position="336"/>
        <end position="355"/>
    </location>
</feature>
<keyword evidence="1" id="KW-0812">Transmembrane</keyword>
<dbReference type="SUPFAM" id="SSF103481">
    <property type="entry name" value="Multidrug resistance efflux transporter EmrE"/>
    <property type="match status" value="2"/>
</dbReference>
<keyword evidence="4" id="KW-1185">Reference proteome</keyword>
<accession>A0AAD1UFR9</accession>
<dbReference type="Gene3D" id="1.10.3730.20">
    <property type="match status" value="1"/>
</dbReference>
<dbReference type="InterPro" id="IPR037185">
    <property type="entry name" value="EmrE-like"/>
</dbReference>
<dbReference type="Pfam" id="PF00892">
    <property type="entry name" value="EamA"/>
    <property type="match status" value="1"/>
</dbReference>
<feature type="transmembrane region" description="Helical" evidence="1">
    <location>
        <begin position="150"/>
        <end position="169"/>
    </location>
</feature>
<comment type="caution">
    <text evidence="3">The sequence shown here is derived from an EMBL/GenBank/DDBJ whole genome shotgun (WGS) entry which is preliminary data.</text>
</comment>
<dbReference type="InterPro" id="IPR000620">
    <property type="entry name" value="EamA_dom"/>
</dbReference>
<dbReference type="PANTHER" id="PTHR22911">
    <property type="entry name" value="ACYL-MALONYL CONDENSING ENZYME-RELATED"/>
    <property type="match status" value="1"/>
</dbReference>
<keyword evidence="1" id="KW-0472">Membrane</keyword>
<feature type="domain" description="EamA" evidence="2">
    <location>
        <begin position="86"/>
        <end position="222"/>
    </location>
</feature>
<evidence type="ECO:0000259" key="2">
    <source>
        <dbReference type="Pfam" id="PF00892"/>
    </source>
</evidence>
<evidence type="ECO:0000313" key="3">
    <source>
        <dbReference type="EMBL" id="CAI2367937.1"/>
    </source>
</evidence>
<feature type="transmembrane region" description="Helical" evidence="1">
    <location>
        <begin position="81"/>
        <end position="109"/>
    </location>
</feature>
<keyword evidence="1" id="KW-1133">Transmembrane helix</keyword>
<organism evidence="3 4">
    <name type="scientific">Euplotes crassus</name>
    <dbReference type="NCBI Taxonomy" id="5936"/>
    <lineage>
        <taxon>Eukaryota</taxon>
        <taxon>Sar</taxon>
        <taxon>Alveolata</taxon>
        <taxon>Ciliophora</taxon>
        <taxon>Intramacronucleata</taxon>
        <taxon>Spirotrichea</taxon>
        <taxon>Hypotrichia</taxon>
        <taxon>Euplotida</taxon>
        <taxon>Euplotidae</taxon>
        <taxon>Moneuplotes</taxon>
    </lineage>
</organism>
<evidence type="ECO:0000256" key="1">
    <source>
        <dbReference type="SAM" id="Phobius"/>
    </source>
</evidence>
<sequence>MLDISKDSRDVEANLLVNSDRDDSEGSLLRMGGVKGSPTNTRKALEMVDNQLKESFEVEDNGLDKDISHENKKDEENKSSYFNAFFGLFMMIIGVILFSLSTVFCKLAYMNNPNLSGFDYLIVRSLILTCCALFQAFSQKVNLLDIKKEGRLYLALRCFLGILASPMFYCSIKFLPTSKATLISKTHPLFVTLCGYLFLKEKMTKYDTLAVIGAFAGVVTMNINKTDSTKIETSDYLTILGVILCAGAMLLGVGVSLSIRVMNKHLHYMMNPAWFAFTLTLSALSLLIVYPSLFNFKHYTVIDMVWFFLSGVLHFIHQNFISIAYKYQEASKISPLSYFSGVFLLFSDFIIFGYEFSLTDYIGLVLVTGFLLLPIIYKLYVLKK</sequence>
<dbReference type="GO" id="GO:0016020">
    <property type="term" value="C:membrane"/>
    <property type="evidence" value="ECO:0007669"/>
    <property type="project" value="InterPro"/>
</dbReference>
<feature type="transmembrane region" description="Helical" evidence="1">
    <location>
        <begin position="121"/>
        <end position="138"/>
    </location>
</feature>
<feature type="transmembrane region" description="Helical" evidence="1">
    <location>
        <begin position="305"/>
        <end position="324"/>
    </location>
</feature>
<protein>
    <recommendedName>
        <fullName evidence="2">EamA domain-containing protein</fullName>
    </recommendedName>
</protein>
<gene>
    <name evidence="3" type="ORF">ECRASSUSDP1_LOCUS9226</name>
</gene>
<evidence type="ECO:0000313" key="4">
    <source>
        <dbReference type="Proteomes" id="UP001295684"/>
    </source>
</evidence>
<dbReference type="EMBL" id="CAMPGE010009063">
    <property type="protein sequence ID" value="CAI2367937.1"/>
    <property type="molecule type" value="Genomic_DNA"/>
</dbReference>
<dbReference type="AlphaFoldDB" id="A0AAD1UFR9"/>
<feature type="transmembrane region" description="Helical" evidence="1">
    <location>
        <begin position="273"/>
        <end position="293"/>
    </location>
</feature>
<proteinExistence type="predicted"/>
<feature type="transmembrane region" description="Helical" evidence="1">
    <location>
        <begin position="361"/>
        <end position="380"/>
    </location>
</feature>
<name>A0AAD1UFR9_EUPCR</name>
<reference evidence="3" key="1">
    <citation type="submission" date="2023-07" db="EMBL/GenBank/DDBJ databases">
        <authorList>
            <consortium name="AG Swart"/>
            <person name="Singh M."/>
            <person name="Singh A."/>
            <person name="Seah K."/>
            <person name="Emmerich C."/>
        </authorList>
    </citation>
    <scope>NUCLEOTIDE SEQUENCE</scope>
    <source>
        <strain evidence="3">DP1</strain>
    </source>
</reference>
<dbReference type="Proteomes" id="UP001295684">
    <property type="component" value="Unassembled WGS sequence"/>
</dbReference>
<feature type="transmembrane region" description="Helical" evidence="1">
    <location>
        <begin position="236"/>
        <end position="261"/>
    </location>
</feature>